<feature type="compositionally biased region" description="Polar residues" evidence="5">
    <location>
        <begin position="925"/>
        <end position="935"/>
    </location>
</feature>
<evidence type="ECO:0000256" key="1">
    <source>
        <dbReference type="ARBA" id="ARBA00022664"/>
    </source>
</evidence>
<feature type="region of interest" description="Disordered" evidence="5">
    <location>
        <begin position="902"/>
        <end position="935"/>
    </location>
</feature>
<feature type="domain" description="RRM" evidence="6">
    <location>
        <begin position="658"/>
        <end position="734"/>
    </location>
</feature>
<dbReference type="GO" id="GO:0003723">
    <property type="term" value="F:RNA binding"/>
    <property type="evidence" value="ECO:0007669"/>
    <property type="project" value="UniProtKB-UniRule"/>
</dbReference>
<keyword evidence="2 4" id="KW-0694">RNA-binding</keyword>
<feature type="compositionally biased region" description="Basic and acidic residues" evidence="5">
    <location>
        <begin position="398"/>
        <end position="418"/>
    </location>
</feature>
<evidence type="ECO:0000259" key="6">
    <source>
        <dbReference type="PROSITE" id="PS50102"/>
    </source>
</evidence>
<dbReference type="GO" id="GO:0008380">
    <property type="term" value="P:RNA splicing"/>
    <property type="evidence" value="ECO:0007669"/>
    <property type="project" value="UniProtKB-KW"/>
</dbReference>
<feature type="region of interest" description="Disordered" evidence="5">
    <location>
        <begin position="520"/>
        <end position="546"/>
    </location>
</feature>
<dbReference type="AlphaFoldDB" id="A0AAD4XPH3"/>
<dbReference type="Proteomes" id="UP001202328">
    <property type="component" value="Unassembled WGS sequence"/>
</dbReference>
<organism evidence="7 8">
    <name type="scientific">Papaver atlanticum</name>
    <dbReference type="NCBI Taxonomy" id="357466"/>
    <lineage>
        <taxon>Eukaryota</taxon>
        <taxon>Viridiplantae</taxon>
        <taxon>Streptophyta</taxon>
        <taxon>Embryophyta</taxon>
        <taxon>Tracheophyta</taxon>
        <taxon>Spermatophyta</taxon>
        <taxon>Magnoliopsida</taxon>
        <taxon>Ranunculales</taxon>
        <taxon>Papaveraceae</taxon>
        <taxon>Papaveroideae</taxon>
        <taxon>Papaver</taxon>
    </lineage>
</organism>
<evidence type="ECO:0000256" key="3">
    <source>
        <dbReference type="ARBA" id="ARBA00023187"/>
    </source>
</evidence>
<sequence>MTRISPKQEKHENGNEGTSARTRPFTFEEIMLRRKKNRSSSEVEAEAEESEKLLVKGNDVTIPNHSELGEAHEEIKTKASDESEKISSTREQESTSVEEDQLGRKDNENFDAKSYLVEKLDKEVSDSTKEEKSEIGSRFSSRNEEVRAELENETDKDTKSRVVGDKKEKHSHHRSRNKERLEDNLENELDKVTKSKGKRDKTEKSRHYRIRNEEISRDDMEVESNKDIRNVAKGDKNKTQCCRGSRKEERSTDVSENKPDKDIESKAKADRNEKSSHPKSRNDEISRADVEVKPEKGSWRKETSSGREKRKSDTETKRKQRPGGDEKDSSELDGNAVKKHDSGKRYDSETVGRKGRRESSPSHYDEERPKRRRSRSREKRDKDRSSISDLPRAHKRTSYQEREHESSRKSYPDADKNKMSSNSGYGSSHYHRHGGHEGRLGGYSPRKRRTDSAIKTPSPTARSPERKSAGWDFPPTGTDISSAGSMLSNIQNSDQILSFGVNEVPAAVLVKSNSAMKKAVSSGSSSSTVSASKNSTADNVQPTSPRRRLLVENVPTSASDKYVMECFNNFFLSSDAYPIQGTLPCIRCSLNKEKRQALVEFLTPEDATTALSFDGRLFSGSILKVRRPKDFAESATGVSQKPMAVVDEMSDVVKDSPNKIFVGGIAKVLSSDMVKEIATAFGALRAYHFEVNESASEACAFLEYVDKSITLKACAGLNGMKLGGEVLTVVQATPDASISGGIEEPPRYAIPEHAKPLLSKATKVLKLQNVLNEEELSTLSGQEVEEVLEDVRLECARYGTVISINIIRNVNRPTTAPGEIINQASLVSSSPQIEDGCSLKKVDPNSGEASGPAALGDVRETLVDGADAANSIPNHAENEEDKRDTIISTSYLGCDTVFQESPSQLDKSKNQSSQAISSSDEFPLRSNSCTENSTVVEEEELKPEEAGLELQEASIALNDTSCAKDSSTKDDNENIDMTDDFEVGCILVEYARTETSCVAAHCLHGRLYGDKTVALGYVDHDQYMSRFPK</sequence>
<name>A0AAD4XPH3_9MAGN</name>
<dbReference type="Gene3D" id="3.30.70.330">
    <property type="match status" value="4"/>
</dbReference>
<dbReference type="InterPro" id="IPR000504">
    <property type="entry name" value="RRM_dom"/>
</dbReference>
<feature type="compositionally biased region" description="Basic and acidic residues" evidence="5">
    <location>
        <begin position="101"/>
        <end position="168"/>
    </location>
</feature>
<evidence type="ECO:0000256" key="4">
    <source>
        <dbReference type="PROSITE-ProRule" id="PRU00176"/>
    </source>
</evidence>
<evidence type="ECO:0000313" key="8">
    <source>
        <dbReference type="Proteomes" id="UP001202328"/>
    </source>
</evidence>
<reference evidence="7" key="1">
    <citation type="submission" date="2022-04" db="EMBL/GenBank/DDBJ databases">
        <title>A functionally conserved STORR gene fusion in Papaver species that diverged 16.8 million years ago.</title>
        <authorList>
            <person name="Catania T."/>
        </authorList>
    </citation>
    <scope>NUCLEOTIDE SEQUENCE</scope>
    <source>
        <strain evidence="7">S-188037</strain>
    </source>
</reference>
<gene>
    <name evidence="7" type="ORF">MKW98_029230</name>
</gene>
<dbReference type="PROSITE" id="PS50102">
    <property type="entry name" value="RRM"/>
    <property type="match status" value="2"/>
</dbReference>
<proteinExistence type="predicted"/>
<feature type="region of interest" description="Disordered" evidence="5">
    <location>
        <begin position="1"/>
        <end position="476"/>
    </location>
</feature>
<accession>A0AAD4XPH3</accession>
<dbReference type="InterPro" id="IPR012677">
    <property type="entry name" value="Nucleotide-bd_a/b_plait_sf"/>
</dbReference>
<dbReference type="EMBL" id="JAJJMB010006973">
    <property type="protein sequence ID" value="KAI3932997.1"/>
    <property type="molecule type" value="Genomic_DNA"/>
</dbReference>
<evidence type="ECO:0000313" key="7">
    <source>
        <dbReference type="EMBL" id="KAI3932997.1"/>
    </source>
</evidence>
<evidence type="ECO:0000256" key="5">
    <source>
        <dbReference type="SAM" id="MobiDB-lite"/>
    </source>
</evidence>
<dbReference type="InterPro" id="IPR035979">
    <property type="entry name" value="RBD_domain_sf"/>
</dbReference>
<dbReference type="PANTHER" id="PTHR23139">
    <property type="entry name" value="RNA-BINDING PROTEIN"/>
    <property type="match status" value="1"/>
</dbReference>
<evidence type="ECO:0000256" key="2">
    <source>
        <dbReference type="ARBA" id="ARBA00022884"/>
    </source>
</evidence>
<keyword evidence="1" id="KW-0507">mRNA processing</keyword>
<feature type="compositionally biased region" description="Basic and acidic residues" evidence="5">
    <location>
        <begin position="200"/>
        <end position="238"/>
    </location>
</feature>
<dbReference type="Pfam" id="PF00076">
    <property type="entry name" value="RRM_1"/>
    <property type="match status" value="1"/>
</dbReference>
<feature type="compositionally biased region" description="Basic and acidic residues" evidence="5">
    <location>
        <begin position="67"/>
        <end position="93"/>
    </location>
</feature>
<dbReference type="GO" id="GO:0006397">
    <property type="term" value="P:mRNA processing"/>
    <property type="evidence" value="ECO:0007669"/>
    <property type="project" value="UniProtKB-KW"/>
</dbReference>
<feature type="compositionally biased region" description="Low complexity" evidence="5">
    <location>
        <begin position="520"/>
        <end position="537"/>
    </location>
</feature>
<keyword evidence="8" id="KW-1185">Reference proteome</keyword>
<dbReference type="SMART" id="SM00360">
    <property type="entry name" value="RRM"/>
    <property type="match status" value="2"/>
</dbReference>
<keyword evidence="3" id="KW-0508">mRNA splicing</keyword>
<comment type="caution">
    <text evidence="7">The sequence shown here is derived from an EMBL/GenBank/DDBJ whole genome shotgun (WGS) entry which is preliminary data.</text>
</comment>
<feature type="compositionally biased region" description="Basic and acidic residues" evidence="5">
    <location>
        <begin position="1"/>
        <end position="14"/>
    </location>
</feature>
<feature type="compositionally biased region" description="Basic and acidic residues" evidence="5">
    <location>
        <begin position="178"/>
        <end position="193"/>
    </location>
</feature>
<feature type="compositionally biased region" description="Low complexity" evidence="5">
    <location>
        <begin position="910"/>
        <end position="919"/>
    </location>
</feature>
<dbReference type="SUPFAM" id="SSF54928">
    <property type="entry name" value="RNA-binding domain, RBD"/>
    <property type="match status" value="2"/>
</dbReference>
<feature type="domain" description="RRM" evidence="6">
    <location>
        <begin position="547"/>
        <end position="630"/>
    </location>
</feature>
<feature type="compositionally biased region" description="Basic and acidic residues" evidence="5">
    <location>
        <begin position="245"/>
        <end position="369"/>
    </location>
</feature>
<protein>
    <recommendedName>
        <fullName evidence="6">RRM domain-containing protein</fullName>
    </recommendedName>
</protein>